<keyword evidence="8" id="KW-0800">Toxin</keyword>
<dbReference type="InterPro" id="IPR002716">
    <property type="entry name" value="PIN_dom"/>
</dbReference>
<evidence type="ECO:0000256" key="3">
    <source>
        <dbReference type="ARBA" id="ARBA00022722"/>
    </source>
</evidence>
<dbReference type="Gene3D" id="3.40.50.1010">
    <property type="entry name" value="5'-nuclease"/>
    <property type="match status" value="1"/>
</dbReference>
<dbReference type="GO" id="GO:0090729">
    <property type="term" value="F:toxin activity"/>
    <property type="evidence" value="ECO:0007669"/>
    <property type="project" value="UniProtKB-KW"/>
</dbReference>
<dbReference type="PANTHER" id="PTHR33653:SF1">
    <property type="entry name" value="RIBONUCLEASE VAPC2"/>
    <property type="match status" value="1"/>
</dbReference>
<dbReference type="SUPFAM" id="SSF88723">
    <property type="entry name" value="PIN domain-like"/>
    <property type="match status" value="1"/>
</dbReference>
<dbReference type="Proteomes" id="UP000034324">
    <property type="component" value="Unassembled WGS sequence"/>
</dbReference>
<keyword evidence="5 8" id="KW-0378">Hydrolase</keyword>
<evidence type="ECO:0000313" key="10">
    <source>
        <dbReference type="EMBL" id="KKQ76100.1"/>
    </source>
</evidence>
<comment type="caution">
    <text evidence="10">The sequence shown here is derived from an EMBL/GenBank/DDBJ whole genome shotgun (WGS) entry which is preliminary data.</text>
</comment>
<keyword evidence="3 8" id="KW-0540">Nuclease</keyword>
<feature type="binding site" evidence="8">
    <location>
        <position position="7"/>
    </location>
    <ligand>
        <name>Mg(2+)</name>
        <dbReference type="ChEBI" id="CHEBI:18420"/>
    </ligand>
</feature>
<keyword evidence="2 8" id="KW-1277">Toxin-antitoxin system</keyword>
<evidence type="ECO:0000256" key="2">
    <source>
        <dbReference type="ARBA" id="ARBA00022649"/>
    </source>
</evidence>
<evidence type="ECO:0000259" key="9">
    <source>
        <dbReference type="Pfam" id="PF01850"/>
    </source>
</evidence>
<evidence type="ECO:0000256" key="6">
    <source>
        <dbReference type="ARBA" id="ARBA00022842"/>
    </source>
</evidence>
<organism evidence="10 11">
    <name type="scientific">Candidatus Daviesbacteria bacterium GW2011_GWF2_38_6</name>
    <dbReference type="NCBI Taxonomy" id="1618432"/>
    <lineage>
        <taxon>Bacteria</taxon>
        <taxon>Candidatus Daviesiibacteriota</taxon>
    </lineage>
</organism>
<evidence type="ECO:0000256" key="5">
    <source>
        <dbReference type="ARBA" id="ARBA00022801"/>
    </source>
</evidence>
<keyword evidence="4 8" id="KW-0479">Metal-binding</keyword>
<evidence type="ECO:0000256" key="1">
    <source>
        <dbReference type="ARBA" id="ARBA00001946"/>
    </source>
</evidence>
<comment type="function">
    <text evidence="8">Toxic component of a toxin-antitoxin (TA) system. An RNase.</text>
</comment>
<dbReference type="InterPro" id="IPR029060">
    <property type="entry name" value="PIN-like_dom_sf"/>
</dbReference>
<dbReference type="AlphaFoldDB" id="A0A0G0KKV8"/>
<protein>
    <recommendedName>
        <fullName evidence="8">Ribonuclease VapC</fullName>
        <shortName evidence="8">RNase VapC</shortName>
        <ecNumber evidence="8">3.1.-.-</ecNumber>
    </recommendedName>
    <alternativeName>
        <fullName evidence="8">Toxin VapC</fullName>
    </alternativeName>
</protein>
<sequence>MKKIILDTNAYTGLLRGDEQILKELGNADNIFVPVIVIGELLAGFQGGTKETKNRQLLEQFLMKPRVEVVPIDKETAEIFGEIKYALVKAGTPLPVNDIWIACCALEAGAVIVSYDDHFLKIPQVRTWAPLDN</sequence>
<dbReference type="HAMAP" id="MF_00265">
    <property type="entry name" value="VapC_Nob1"/>
    <property type="match status" value="1"/>
</dbReference>
<evidence type="ECO:0000313" key="11">
    <source>
        <dbReference type="Proteomes" id="UP000034324"/>
    </source>
</evidence>
<dbReference type="InterPro" id="IPR022907">
    <property type="entry name" value="VapC_family"/>
</dbReference>
<evidence type="ECO:0000256" key="8">
    <source>
        <dbReference type="HAMAP-Rule" id="MF_00265"/>
    </source>
</evidence>
<dbReference type="GO" id="GO:0004540">
    <property type="term" value="F:RNA nuclease activity"/>
    <property type="evidence" value="ECO:0007669"/>
    <property type="project" value="InterPro"/>
</dbReference>
<comment type="cofactor">
    <cofactor evidence="1 8">
        <name>Mg(2+)</name>
        <dbReference type="ChEBI" id="CHEBI:18420"/>
    </cofactor>
</comment>
<proteinExistence type="inferred from homology"/>
<comment type="similarity">
    <text evidence="7 8">Belongs to the PINc/VapC protein family.</text>
</comment>
<dbReference type="InterPro" id="IPR050556">
    <property type="entry name" value="Type_II_TA_system_RNase"/>
</dbReference>
<reference evidence="10 11" key="1">
    <citation type="journal article" date="2015" name="Nature">
        <title>rRNA introns, odd ribosomes, and small enigmatic genomes across a large radiation of phyla.</title>
        <authorList>
            <person name="Brown C.T."/>
            <person name="Hug L.A."/>
            <person name="Thomas B.C."/>
            <person name="Sharon I."/>
            <person name="Castelle C.J."/>
            <person name="Singh A."/>
            <person name="Wilkins M.J."/>
            <person name="Williams K.H."/>
            <person name="Banfield J.F."/>
        </authorList>
    </citation>
    <scope>NUCLEOTIDE SEQUENCE [LARGE SCALE GENOMIC DNA]</scope>
</reference>
<dbReference type="EC" id="3.1.-.-" evidence="8"/>
<dbReference type="EMBL" id="LBVC01000085">
    <property type="protein sequence ID" value="KKQ76100.1"/>
    <property type="molecule type" value="Genomic_DNA"/>
</dbReference>
<name>A0A0G0KKV8_9BACT</name>
<feature type="binding site" evidence="8">
    <location>
        <position position="98"/>
    </location>
    <ligand>
        <name>Mg(2+)</name>
        <dbReference type="ChEBI" id="CHEBI:18420"/>
    </ligand>
</feature>
<evidence type="ECO:0000256" key="4">
    <source>
        <dbReference type="ARBA" id="ARBA00022723"/>
    </source>
</evidence>
<gene>
    <name evidence="8" type="primary">vapC</name>
    <name evidence="10" type="ORF">US99_C0085G0006</name>
</gene>
<dbReference type="CDD" id="cd18753">
    <property type="entry name" value="PIN_VapC4-5_FitB-like"/>
    <property type="match status" value="1"/>
</dbReference>
<feature type="domain" description="PIN" evidence="9">
    <location>
        <begin position="4"/>
        <end position="123"/>
    </location>
</feature>
<accession>A0A0G0KKV8</accession>
<dbReference type="PANTHER" id="PTHR33653">
    <property type="entry name" value="RIBONUCLEASE VAPC2"/>
    <property type="match status" value="1"/>
</dbReference>
<dbReference type="GO" id="GO:0016787">
    <property type="term" value="F:hydrolase activity"/>
    <property type="evidence" value="ECO:0007669"/>
    <property type="project" value="UniProtKB-KW"/>
</dbReference>
<keyword evidence="6 8" id="KW-0460">Magnesium</keyword>
<evidence type="ECO:0000256" key="7">
    <source>
        <dbReference type="ARBA" id="ARBA00038093"/>
    </source>
</evidence>
<dbReference type="Pfam" id="PF01850">
    <property type="entry name" value="PIN"/>
    <property type="match status" value="1"/>
</dbReference>
<dbReference type="GO" id="GO:0000287">
    <property type="term" value="F:magnesium ion binding"/>
    <property type="evidence" value="ECO:0007669"/>
    <property type="project" value="UniProtKB-UniRule"/>
</dbReference>